<feature type="region of interest" description="Disordered" evidence="1">
    <location>
        <begin position="811"/>
        <end position="834"/>
    </location>
</feature>
<feature type="compositionally biased region" description="Basic and acidic residues" evidence="1">
    <location>
        <begin position="811"/>
        <end position="833"/>
    </location>
</feature>
<reference evidence="3 4" key="1">
    <citation type="submission" date="2016-02" db="EMBL/GenBank/DDBJ databases">
        <title>Genome analysis of coral dinoflagellate symbionts highlights evolutionary adaptations to a symbiotic lifestyle.</title>
        <authorList>
            <person name="Aranda M."/>
            <person name="Li Y."/>
            <person name="Liew Y.J."/>
            <person name="Baumgarten S."/>
            <person name="Simakov O."/>
            <person name="Wilson M."/>
            <person name="Piel J."/>
            <person name="Ashoor H."/>
            <person name="Bougouffa S."/>
            <person name="Bajic V.B."/>
            <person name="Ryu T."/>
            <person name="Ravasi T."/>
            <person name="Bayer T."/>
            <person name="Micklem G."/>
            <person name="Kim H."/>
            <person name="Bhak J."/>
            <person name="Lajeunesse T.C."/>
            <person name="Voolstra C.R."/>
        </authorList>
    </citation>
    <scope>NUCLEOTIDE SEQUENCE [LARGE SCALE GENOMIC DNA]</scope>
    <source>
        <strain evidence="3 4">CCMP2467</strain>
    </source>
</reference>
<feature type="compositionally biased region" description="Acidic residues" evidence="1">
    <location>
        <begin position="2230"/>
        <end position="2252"/>
    </location>
</feature>
<feature type="region of interest" description="Disordered" evidence="1">
    <location>
        <begin position="59"/>
        <end position="104"/>
    </location>
</feature>
<evidence type="ECO:0000256" key="2">
    <source>
        <dbReference type="SAM" id="SignalP"/>
    </source>
</evidence>
<feature type="compositionally biased region" description="Low complexity" evidence="1">
    <location>
        <begin position="2723"/>
        <end position="2732"/>
    </location>
</feature>
<feature type="compositionally biased region" description="Basic and acidic residues" evidence="1">
    <location>
        <begin position="470"/>
        <end position="493"/>
    </location>
</feature>
<dbReference type="EMBL" id="LSRX01000649">
    <property type="protein sequence ID" value="OLP91798.1"/>
    <property type="molecule type" value="Genomic_DNA"/>
</dbReference>
<feature type="region of interest" description="Disordered" evidence="1">
    <location>
        <begin position="627"/>
        <end position="671"/>
    </location>
</feature>
<keyword evidence="2" id="KW-0732">Signal</keyword>
<feature type="region of interest" description="Disordered" evidence="1">
    <location>
        <begin position="3185"/>
        <end position="3237"/>
    </location>
</feature>
<feature type="compositionally biased region" description="Basic and acidic residues" evidence="1">
    <location>
        <begin position="3070"/>
        <end position="3085"/>
    </location>
</feature>
<feature type="compositionally biased region" description="Basic and acidic residues" evidence="1">
    <location>
        <begin position="507"/>
        <end position="516"/>
    </location>
</feature>
<evidence type="ECO:0000313" key="4">
    <source>
        <dbReference type="Proteomes" id="UP000186817"/>
    </source>
</evidence>
<feature type="region of interest" description="Disordered" evidence="1">
    <location>
        <begin position="1108"/>
        <end position="1136"/>
    </location>
</feature>
<name>A0A1Q9D9G8_SYMMI</name>
<feature type="compositionally biased region" description="Pro residues" evidence="1">
    <location>
        <begin position="2843"/>
        <end position="2858"/>
    </location>
</feature>
<dbReference type="GO" id="GO:0004519">
    <property type="term" value="F:endonuclease activity"/>
    <property type="evidence" value="ECO:0007669"/>
    <property type="project" value="UniProtKB-KW"/>
</dbReference>
<feature type="compositionally biased region" description="Low complexity" evidence="1">
    <location>
        <begin position="2867"/>
        <end position="2890"/>
    </location>
</feature>
<feature type="compositionally biased region" description="Basic and acidic residues" evidence="1">
    <location>
        <begin position="3036"/>
        <end position="3048"/>
    </location>
</feature>
<dbReference type="OrthoDB" id="447495at2759"/>
<feature type="region of interest" description="Disordered" evidence="1">
    <location>
        <begin position="2834"/>
        <end position="2915"/>
    </location>
</feature>
<keyword evidence="3" id="KW-0255">Endonuclease</keyword>
<sequence length="3237" mass="355212">MGFLSLLLLVLLFLEGEVAAMGWQGPGRWKSYGSYNKHYQQGGYNHRSSDGPQVIRVELGENRRRSRSPQKTKKSKKSRKSSSSSSSVSDDRRKSSKSKQSRLQAELKALREEKAAREEAEREKAFKDELMAQVRAAREEMREEFASSTNVVPTPVRSGKATPRVPASGSQGTSATEFSAAHRLIIHQALGGYEGVKSCGSWDELSNKLATETDDDLKALYKSVIKKGAVPKSTGAQVCKIVTHFQRLISGQFHIALPVGNSFRVAIQSGYRTALSIPELPTFITGPWNVISALRTLTGNPVSCYVVSVVTGVDVGECARSAMFSLLGMAVWQGISLRNQTRETPLRKPRDYAITDLHSSQQLVMHPRMYTNPEPFGWSANHFMVSPDGQKFPLVKYHIDADGNLSPLFDSMVKANKWATENQRPTVPADLRDRAAAVFDYGFAKADDPLPLAPAESEDGATQAAEDGGADDKQQEALARKLDGAEDRAKEDEPTAPQVPAFDAGPEEPKVSEKLPRGYNWPSLLCKNLVTLAGVGEMKKTMKVTKASVKAKAMRKPAGKAPAMKSMKSVKAMKKPSAAMPAKKDDNRKKDDDYEREIMDDDKSSDDDKKKDDGFEWTVADLLGHGIDDHEKKDDDKRSDDDKKKDDDTGRDDDKKKDDDPQDDDFSPHTPPGFVASYFDGCLALGRLSLLVVTASSPKPLAWTLDSFAFAPCCSHDSDEHGLDLGCCGTWCGIGATCLDLGQLRIDCLGRCTVQSEATEPLNGPLVALVALTLDGTHESKRIFAPVLASRLECDANTQPAVIQAQPEAIRRQPDDKKIEGQARTQMTEKEPEPMPILEKPELSVPEARTQMTKKEPEPMPIVEKRELPVPMARAGDSGHVDPQDFHGKCRLVLLREALPSSTGTMESVPLGSVKQEPAPMGIEVCRDVQRELLGPWQPAKPEAGRKLHYGAVLHSLVQHSLAAFGEEWPKLLIITCISACERQDLLTLQEGAKYLVGVLCTQTHWACCFAQKGCPQVLLADSLQEPGILEAARAFLLHLADRWPGPYHIEAMPVLRQSDDWSCGHRVVLTSAAVMKAWVEQEEWPVRVAMSTCTNAKIQAYCQRGHAEGHGQTPAPSKAASIPTPSRSLPTPSRAALSMPIKKEVVVPASSSPPTPSPAAVSRHIKQEVVVLKPIKKEVVVPASSSLPTPSPGALSEHIKNEVVLPAPIKKEVVVQEAPEPTTPKAKKPKVSPPCLDDDREALHAKQPPPKRRKLTEAQKRLEWRDAGLELAKKKGIQFHSGFSKLHQEMKVALTSGHWPDFLIALAKDAGHMKCPACKALRRQILGPSEPESLPQEAAIVAATAEAADGTSNVVVEAEATSSAVVAATPVSNNVGRPGGGKKVSTLQDWLDAERPGVYRRLRGSLYFCVICQTEAQFHRSSMSGKSYVMKHEGYGTHRNALKRQEGSIVSTAAGPCPGVVVGAGLSSIDKLRETSEAWLASGMLKCLPKDKKHPEPLDQCTLMYQEDNLILKHSDCTGSFVGGSCCALCVKLSESKQLHLDLARWGLRFALVEHARALAQGTEEDREDTMAAVASGDFYQMEAVRREADEILDIEQEEARFLYIKRKLDSINKRNRTERLDQWIRDCVVKLTFNKAGETERKAYHCLSKQFCESVQSGKVSTKDLSLAARVASGELNSCKLVSCLVHSFFSMRDRVRRGCKDRLCSGKHLSDEAVAEIAVTLGLDGKSKTLLRNFGVALHRSASIDYTSDTLPQFFVAHESMERLTTNAGLAIQLLQAETTRGFFLAVDETCWKPTYAAVAGLRDPMQAAILGGHFDSSDNWSILYRTDNLPEEKQAHLSLHFLLCRTDQIHQSFCMSMLPMPHNSAAKAPLMLEYAGQALQATANANGVPAMGVAMDGATTNSQLLRATLGLLPQSELSQATFFSECSTEAMPAKIRYWPFRSLVWKKKHRILGSLDCLHALKRYTTHHFAGSRVVHFGHSAMIPSTLLVGGIPYKSYVGYDAQSDKECMTRLNPTYVPAQPHTWGVWVYQLIGSLASCGWEGSRNISAHDRFSDCCMGYYLLLLFCFLAKHFFPDTWSKHWLPIQTTRNLAYVCGLGMILVMPRPEDKDTAVLGDCFAEKIVEHHFSAIKAHCRGRPCLRDGVTGTQKVHMAHAGKPLQLKEPKTGPALTDQVVSNLAATAWELSVRFVTWVEPGLTSSELQQNFQLWWASEGLGIFSMNKNHEWQDDESEDDAAGDGDEAEVLEDDSKEASADKDLETLQCIEDHLAAKAEMSAMAEAGPSKIVSDEAEAESAETSHSFMHELKKCCDTEAFDDTESSCDACLKRQQRLIPLIKAYVTQTRQRERIISVGGAKYDSQWHRMEHELAVARAASLHDGSRMSRASQWRAVQNKVEHAVSTDETQCGPIRAITHYRPEQSDSRQTVLLRLEGYDNLQVGIVRAVFRGSVSKKSGETTRRMRTAKLSVHPLPASSCSRVLVHQLVQYSEHSFYQTGMSPIFLVDPVQHIVGEVQLSQCIVKQSRIQCTISKETLDAVAKLEAQPDLLEKMPLPNIPVPEPGELKTEQKLYTFQDFTRTMAGTKAIEGWMRELPRMYETAGIELLKEGKIRVKMPGGQDKDFAWESIVLRAADALDLLLDTLAGKKYGKAILHKFLDLLPDASDKKRCVNQVRMFVAQVDQTAAPAAATSSARRKKAAVAPESSWQVEEAEAQPSLPAPPISPAAQASPAWQTSTSEASLHLPISHETGSSQTSKSTWKLEEADIFSPLAHAIETEKAADDNSPLSEPMVQTLPKAPAFPSDVEVSTSTQLMLLTWARWGRNAWRIKQEDQIKQLQHRRFPRTPAPPREPLSPQPTPRSTPRESPETETPGSSPGSSPASSSRPRTGAAAWRAGGELGMGTTVHSREGREVREGRDDRGFAFAELREEQRDSMAQQGARTKLVRALGGSAATAHSTGTPGFGVDTPGFPGASGAASADASVVSSGVASPVKGGQMSPWILEAEALCEETDEDVSPGGGGGWSLDPGSDNLLLSIEEELRQPRKEKVEEPPQPTEPAVQANDDQVLDEDELQRVEMFEESPSKKSAQEQSSPAHDAARAAEEKLPAKDDSAHQPFEYMVGEKVSYYSSSHGAWMPARIVERKSRTIYVIDKQMRGCMAKVRASELVSEREEEKNPVLRAFDVLEVRAPSNRPTRPTSATRSGSSPKGRSGSPPAAPTRVPGNRGRVVRDDFSDDSDDG</sequence>
<feature type="region of interest" description="Disordered" evidence="1">
    <location>
        <begin position="1218"/>
        <end position="1259"/>
    </location>
</feature>
<feature type="region of interest" description="Disordered" evidence="1">
    <location>
        <begin position="449"/>
        <end position="517"/>
    </location>
</feature>
<gene>
    <name evidence="3" type="primary">FEN1</name>
    <name evidence="3" type="ORF">AK812_SmicGene26458</name>
</gene>
<keyword evidence="3" id="KW-0378">Hydrolase</keyword>
<feature type="compositionally biased region" description="Basic and acidic residues" evidence="1">
    <location>
        <begin position="582"/>
        <end position="597"/>
    </location>
</feature>
<feature type="region of interest" description="Disordered" evidence="1">
    <location>
        <begin position="2230"/>
        <end position="2260"/>
    </location>
</feature>
<feature type="compositionally biased region" description="Basic and acidic residues" evidence="1">
    <location>
        <begin position="627"/>
        <end position="659"/>
    </location>
</feature>
<protein>
    <submittedName>
        <fullName evidence="3">Flap endonuclease 1</fullName>
    </submittedName>
</protein>
<proteinExistence type="predicted"/>
<accession>A0A1Q9D9G8</accession>
<feature type="compositionally biased region" description="Low complexity" evidence="1">
    <location>
        <begin position="3199"/>
        <end position="3211"/>
    </location>
</feature>
<feature type="region of interest" description="Disordered" evidence="1">
    <location>
        <begin position="547"/>
        <end position="611"/>
    </location>
</feature>
<feature type="compositionally biased region" description="Acidic residues" evidence="1">
    <location>
        <begin position="3004"/>
        <end position="3013"/>
    </location>
</feature>
<dbReference type="PANTHER" id="PTHR24216:SF65">
    <property type="entry name" value="PAXILLIN-LIKE PROTEIN 1"/>
    <property type="match status" value="1"/>
</dbReference>
<evidence type="ECO:0000313" key="3">
    <source>
        <dbReference type="EMBL" id="OLP91798.1"/>
    </source>
</evidence>
<keyword evidence="3" id="KW-0540">Nuclease</keyword>
<feature type="region of interest" description="Disordered" evidence="1">
    <location>
        <begin position="3003"/>
        <end position="3112"/>
    </location>
</feature>
<feature type="chain" id="PRO_5012254878" evidence="2">
    <location>
        <begin position="21"/>
        <end position="3237"/>
    </location>
</feature>
<feature type="compositionally biased region" description="Basic and acidic residues" evidence="1">
    <location>
        <begin position="3094"/>
        <end position="3110"/>
    </location>
</feature>
<feature type="compositionally biased region" description="Polar residues" evidence="1">
    <location>
        <begin position="3189"/>
        <end position="3198"/>
    </location>
</feature>
<feature type="compositionally biased region" description="Polar residues" evidence="1">
    <location>
        <begin position="2747"/>
        <end position="2756"/>
    </location>
</feature>
<keyword evidence="4" id="KW-1185">Reference proteome</keyword>
<dbReference type="PANTHER" id="PTHR24216">
    <property type="entry name" value="PAXILLIN-RELATED"/>
    <property type="match status" value="1"/>
</dbReference>
<evidence type="ECO:0000256" key="1">
    <source>
        <dbReference type="SAM" id="MobiDB-lite"/>
    </source>
</evidence>
<feature type="region of interest" description="Disordered" evidence="1">
    <location>
        <begin position="145"/>
        <end position="174"/>
    </location>
</feature>
<feature type="compositionally biased region" description="Low complexity" evidence="1">
    <location>
        <begin position="560"/>
        <end position="581"/>
    </location>
</feature>
<feature type="signal peptide" evidence="2">
    <location>
        <begin position="1"/>
        <end position="20"/>
    </location>
</feature>
<dbReference type="Proteomes" id="UP000186817">
    <property type="component" value="Unassembled WGS sequence"/>
</dbReference>
<feature type="compositionally biased region" description="Basic and acidic residues" evidence="1">
    <location>
        <begin position="2904"/>
        <end position="2915"/>
    </location>
</feature>
<organism evidence="3 4">
    <name type="scientific">Symbiodinium microadriaticum</name>
    <name type="common">Dinoflagellate</name>
    <name type="synonym">Zooxanthella microadriatica</name>
    <dbReference type="NCBI Taxonomy" id="2951"/>
    <lineage>
        <taxon>Eukaryota</taxon>
        <taxon>Sar</taxon>
        <taxon>Alveolata</taxon>
        <taxon>Dinophyceae</taxon>
        <taxon>Suessiales</taxon>
        <taxon>Symbiodiniaceae</taxon>
        <taxon>Symbiodinium</taxon>
    </lineage>
</organism>
<feature type="compositionally biased region" description="Low complexity" evidence="1">
    <location>
        <begin position="2966"/>
        <end position="2976"/>
    </location>
</feature>
<feature type="region of interest" description="Disordered" evidence="1">
    <location>
        <begin position="2686"/>
        <end position="2756"/>
    </location>
</feature>
<comment type="caution">
    <text evidence="3">The sequence shown here is derived from an EMBL/GenBank/DDBJ whole genome shotgun (WGS) entry which is preliminary data.</text>
</comment>
<feature type="compositionally biased region" description="Low complexity" evidence="1">
    <location>
        <begin position="1122"/>
        <end position="1135"/>
    </location>
</feature>
<feature type="region of interest" description="Disordered" evidence="1">
    <location>
        <begin position="2950"/>
        <end position="2976"/>
    </location>
</feature>
<feature type="compositionally biased region" description="Basic residues" evidence="1">
    <location>
        <begin position="64"/>
        <end position="80"/>
    </location>
</feature>